<evidence type="ECO:0000313" key="5">
    <source>
        <dbReference type="Proteomes" id="UP000290682"/>
    </source>
</evidence>
<dbReference type="KEGG" id="ccah:DWG20_09445"/>
<proteinExistence type="predicted"/>
<evidence type="ECO:0000313" key="2">
    <source>
        <dbReference type="EMBL" id="AXK39650.1"/>
    </source>
</evidence>
<evidence type="ECO:0000313" key="4">
    <source>
        <dbReference type="Proteomes" id="UP000254537"/>
    </source>
</evidence>
<dbReference type="AlphaFoldDB" id="A0A345Y6U8"/>
<accession>A0A345Y6U8</accession>
<keyword evidence="1" id="KW-0472">Membrane</keyword>
<feature type="transmembrane region" description="Helical" evidence="1">
    <location>
        <begin position="33"/>
        <end position="49"/>
    </location>
</feature>
<feature type="transmembrane region" description="Helical" evidence="1">
    <location>
        <begin position="76"/>
        <end position="98"/>
    </location>
</feature>
<dbReference type="OrthoDB" id="8591270at2"/>
<dbReference type="Proteomes" id="UP000290682">
    <property type="component" value="Unassembled WGS sequence"/>
</dbReference>
<reference evidence="2 4" key="1">
    <citation type="submission" date="2018-07" db="EMBL/GenBank/DDBJ databases">
        <title>Crenobacter cavernae sp. nov., isolated from a karst cave.</title>
        <authorList>
            <person name="Zhu H."/>
        </authorList>
    </citation>
    <scope>NUCLEOTIDE SEQUENCE [LARGE SCALE GENOMIC DNA]</scope>
    <source>
        <strain evidence="2 4">K1W11S-77</strain>
    </source>
</reference>
<feature type="transmembrane region" description="Helical" evidence="1">
    <location>
        <begin position="54"/>
        <end position="70"/>
    </location>
</feature>
<evidence type="ECO:0000313" key="3">
    <source>
        <dbReference type="EMBL" id="RXZ45059.1"/>
    </source>
</evidence>
<organism evidence="2 4">
    <name type="scientific">Crenobacter cavernae</name>
    <dbReference type="NCBI Taxonomy" id="2290923"/>
    <lineage>
        <taxon>Bacteria</taxon>
        <taxon>Pseudomonadati</taxon>
        <taxon>Pseudomonadota</taxon>
        <taxon>Betaproteobacteria</taxon>
        <taxon>Neisseriales</taxon>
        <taxon>Neisseriaceae</taxon>
        <taxon>Crenobacter</taxon>
    </lineage>
</organism>
<dbReference type="RefSeq" id="WP_115433582.1">
    <property type="nucleotide sequence ID" value="NZ_CP031337.1"/>
</dbReference>
<keyword evidence="5" id="KW-1185">Reference proteome</keyword>
<protein>
    <submittedName>
        <fullName evidence="2">Uncharacterized protein</fullName>
    </submittedName>
</protein>
<reference evidence="3 5" key="2">
    <citation type="submission" date="2018-10" db="EMBL/GenBank/DDBJ databases">
        <title>Draft genome of Fastidiocella sp. strain 375T, a bacterium isolated from a karstic cave dripping water.</title>
        <authorList>
            <person name="Coelho C."/>
            <person name="Verissimo A."/>
            <person name="Tiago I."/>
        </authorList>
    </citation>
    <scope>NUCLEOTIDE SEQUENCE [LARGE SCALE GENOMIC DNA]</scope>
    <source>
        <strain evidence="3 5">CAVE-375</strain>
    </source>
</reference>
<keyword evidence="1" id="KW-1133">Transmembrane helix</keyword>
<keyword evidence="1" id="KW-0812">Transmembrane</keyword>
<evidence type="ECO:0000256" key="1">
    <source>
        <dbReference type="SAM" id="Phobius"/>
    </source>
</evidence>
<gene>
    <name evidence="2" type="ORF">DWG20_09445</name>
    <name evidence="3" type="ORF">EBB06_03980</name>
</gene>
<dbReference type="EMBL" id="REGR01000002">
    <property type="protein sequence ID" value="RXZ45059.1"/>
    <property type="molecule type" value="Genomic_DNA"/>
</dbReference>
<dbReference type="Proteomes" id="UP000254537">
    <property type="component" value="Chromosome"/>
</dbReference>
<dbReference type="EMBL" id="CP031337">
    <property type="protein sequence ID" value="AXK39650.1"/>
    <property type="molecule type" value="Genomic_DNA"/>
</dbReference>
<sequence length="116" mass="12473">MKNASWPIVLITLGSLWFLKSTALLPDTSTVLALLLATAGVGLFLLDGLNKGSLVSAPLLIYAGAAVFLNDRYGLRFSHVFSLGMVLAGILMLIAQSTRIPSRGRRRRLAPPHDSQ</sequence>
<name>A0A345Y6U8_9NEIS</name>